<sequence length="90" mass="9314">MQACGRTPGGWSVNTAYTEAARTAGGDRGTPGGWSVTAAYTEAGRTADGVRGTPGGWSVTAAYKEAARTAGVGQRDTWRMERHRCIHGGG</sequence>
<evidence type="ECO:0000313" key="1">
    <source>
        <dbReference type="EMBL" id="KAJ1086240.1"/>
    </source>
</evidence>
<organism evidence="1 2">
    <name type="scientific">Pleurodeles waltl</name>
    <name type="common">Iberian ribbed newt</name>
    <dbReference type="NCBI Taxonomy" id="8319"/>
    <lineage>
        <taxon>Eukaryota</taxon>
        <taxon>Metazoa</taxon>
        <taxon>Chordata</taxon>
        <taxon>Craniata</taxon>
        <taxon>Vertebrata</taxon>
        <taxon>Euteleostomi</taxon>
        <taxon>Amphibia</taxon>
        <taxon>Batrachia</taxon>
        <taxon>Caudata</taxon>
        <taxon>Salamandroidea</taxon>
        <taxon>Salamandridae</taxon>
        <taxon>Pleurodelinae</taxon>
        <taxon>Pleurodeles</taxon>
    </lineage>
</organism>
<accession>A0AAV7LF78</accession>
<evidence type="ECO:0008006" key="3">
    <source>
        <dbReference type="Google" id="ProtNLM"/>
    </source>
</evidence>
<evidence type="ECO:0000313" key="2">
    <source>
        <dbReference type="Proteomes" id="UP001066276"/>
    </source>
</evidence>
<dbReference type="AlphaFoldDB" id="A0AAV7LF78"/>
<dbReference type="Proteomes" id="UP001066276">
    <property type="component" value="Chromosome 12"/>
</dbReference>
<gene>
    <name evidence="1" type="ORF">NDU88_006362</name>
</gene>
<keyword evidence="2" id="KW-1185">Reference proteome</keyword>
<comment type="caution">
    <text evidence="1">The sequence shown here is derived from an EMBL/GenBank/DDBJ whole genome shotgun (WGS) entry which is preliminary data.</text>
</comment>
<reference evidence="1" key="1">
    <citation type="journal article" date="2022" name="bioRxiv">
        <title>Sequencing and chromosome-scale assembly of the giantPleurodeles waltlgenome.</title>
        <authorList>
            <person name="Brown T."/>
            <person name="Elewa A."/>
            <person name="Iarovenko S."/>
            <person name="Subramanian E."/>
            <person name="Araus A.J."/>
            <person name="Petzold A."/>
            <person name="Susuki M."/>
            <person name="Suzuki K.-i.T."/>
            <person name="Hayashi T."/>
            <person name="Toyoda A."/>
            <person name="Oliveira C."/>
            <person name="Osipova E."/>
            <person name="Leigh N.D."/>
            <person name="Simon A."/>
            <person name="Yun M.H."/>
        </authorList>
    </citation>
    <scope>NUCLEOTIDE SEQUENCE</scope>
    <source>
        <strain evidence="1">20211129_DDA</strain>
        <tissue evidence="1">Liver</tissue>
    </source>
</reference>
<proteinExistence type="predicted"/>
<protein>
    <recommendedName>
        <fullName evidence="3">MHC class I antigen</fullName>
    </recommendedName>
</protein>
<name>A0AAV7LF78_PLEWA</name>
<dbReference type="EMBL" id="JANPWB010000016">
    <property type="protein sequence ID" value="KAJ1086240.1"/>
    <property type="molecule type" value="Genomic_DNA"/>
</dbReference>